<feature type="domain" description="Peptidase S8/S53" evidence="9">
    <location>
        <begin position="157"/>
        <end position="381"/>
    </location>
</feature>
<evidence type="ECO:0000256" key="6">
    <source>
        <dbReference type="RuleBase" id="RU003355"/>
    </source>
</evidence>
<dbReference type="PRINTS" id="PR00723">
    <property type="entry name" value="SUBTILISIN"/>
</dbReference>
<keyword evidence="2 5" id="KW-0645">Protease</keyword>
<evidence type="ECO:0000256" key="2">
    <source>
        <dbReference type="ARBA" id="ARBA00022670"/>
    </source>
</evidence>
<dbReference type="PROSITE" id="PS51892">
    <property type="entry name" value="SUBTILASE"/>
    <property type="match status" value="1"/>
</dbReference>
<reference evidence="10 11" key="1">
    <citation type="submission" date="2020-07" db="EMBL/GenBank/DDBJ databases">
        <title>Sequencing the genomes of 1000 actinobacteria strains.</title>
        <authorList>
            <person name="Klenk H.-P."/>
        </authorList>
    </citation>
    <scope>NUCLEOTIDE SEQUENCE [LARGE SCALE GENOMIC DNA]</scope>
    <source>
        <strain evidence="10 11">DSM 45975</strain>
    </source>
</reference>
<comment type="similarity">
    <text evidence="1 5 6">Belongs to the peptidase S8 family.</text>
</comment>
<proteinExistence type="inferred from homology"/>
<gene>
    <name evidence="10" type="ORF">FHX42_004669</name>
</gene>
<dbReference type="GO" id="GO:0006508">
    <property type="term" value="P:proteolysis"/>
    <property type="evidence" value="ECO:0007669"/>
    <property type="project" value="UniProtKB-KW"/>
</dbReference>
<keyword evidence="4 5" id="KW-0720">Serine protease</keyword>
<dbReference type="InterPro" id="IPR022398">
    <property type="entry name" value="Peptidase_S8_His-AS"/>
</dbReference>
<evidence type="ECO:0000256" key="4">
    <source>
        <dbReference type="ARBA" id="ARBA00022825"/>
    </source>
</evidence>
<feature type="active site" description="Charge relay system" evidence="5">
    <location>
        <position position="166"/>
    </location>
</feature>
<dbReference type="InterPro" id="IPR015500">
    <property type="entry name" value="Peptidase_S8_subtilisin-rel"/>
</dbReference>
<dbReference type="Proteomes" id="UP000569329">
    <property type="component" value="Unassembled WGS sequence"/>
</dbReference>
<dbReference type="RefSeq" id="WP_182546445.1">
    <property type="nucleotide sequence ID" value="NZ_JACGWZ010000007.1"/>
</dbReference>
<keyword evidence="8" id="KW-0732">Signal</keyword>
<dbReference type="GO" id="GO:0005615">
    <property type="term" value="C:extracellular space"/>
    <property type="evidence" value="ECO:0007669"/>
    <property type="project" value="TreeGrafter"/>
</dbReference>
<feature type="chain" id="PRO_5033004750" evidence="8">
    <location>
        <begin position="28"/>
        <end position="402"/>
    </location>
</feature>
<feature type="signal peptide" evidence="8">
    <location>
        <begin position="1"/>
        <end position="27"/>
    </location>
</feature>
<feature type="compositionally biased region" description="Polar residues" evidence="7">
    <location>
        <begin position="49"/>
        <end position="58"/>
    </location>
</feature>
<dbReference type="CDD" id="cd04077">
    <property type="entry name" value="Peptidases_S8_PCSK9_ProteinaseK_like"/>
    <property type="match status" value="1"/>
</dbReference>
<keyword evidence="11" id="KW-1185">Reference proteome</keyword>
<dbReference type="SUPFAM" id="SSF52743">
    <property type="entry name" value="Subtilisin-like"/>
    <property type="match status" value="1"/>
</dbReference>
<dbReference type="Gene3D" id="3.40.50.200">
    <property type="entry name" value="Peptidase S8/S53 domain"/>
    <property type="match status" value="1"/>
</dbReference>
<dbReference type="AlphaFoldDB" id="A0A839E602"/>
<evidence type="ECO:0000256" key="1">
    <source>
        <dbReference type="ARBA" id="ARBA00011073"/>
    </source>
</evidence>
<dbReference type="InterPro" id="IPR036852">
    <property type="entry name" value="Peptidase_S8/S53_dom_sf"/>
</dbReference>
<keyword evidence="3 5" id="KW-0378">Hydrolase</keyword>
<feature type="active site" description="Charge relay system" evidence="5">
    <location>
        <position position="347"/>
    </location>
</feature>
<evidence type="ECO:0000313" key="10">
    <source>
        <dbReference type="EMBL" id="MBA8827285.1"/>
    </source>
</evidence>
<evidence type="ECO:0000256" key="3">
    <source>
        <dbReference type="ARBA" id="ARBA00022801"/>
    </source>
</evidence>
<organism evidence="10 11">
    <name type="scientific">Halosaccharopolyspora lacisalsi</name>
    <dbReference type="NCBI Taxonomy" id="1000566"/>
    <lineage>
        <taxon>Bacteria</taxon>
        <taxon>Bacillati</taxon>
        <taxon>Actinomycetota</taxon>
        <taxon>Actinomycetes</taxon>
        <taxon>Pseudonocardiales</taxon>
        <taxon>Pseudonocardiaceae</taxon>
        <taxon>Halosaccharopolyspora</taxon>
    </lineage>
</organism>
<comment type="caution">
    <text evidence="10">The sequence shown here is derived from an EMBL/GenBank/DDBJ whole genome shotgun (WGS) entry which is preliminary data.</text>
</comment>
<dbReference type="EMBL" id="JACGWZ010000007">
    <property type="protein sequence ID" value="MBA8827285.1"/>
    <property type="molecule type" value="Genomic_DNA"/>
</dbReference>
<dbReference type="InterPro" id="IPR023827">
    <property type="entry name" value="Peptidase_S8_Asp-AS"/>
</dbReference>
<dbReference type="GO" id="GO:0004252">
    <property type="term" value="F:serine-type endopeptidase activity"/>
    <property type="evidence" value="ECO:0007669"/>
    <property type="project" value="UniProtKB-UniRule"/>
</dbReference>
<sequence length="402" mass="40781">MKTLSHGCGAGVAATALMVAVTPVAGAVEVPELAPLTLHTQHSGDSREQATPQSAGSRTYVVNLTDGTSPREIARDLGVPTEHLYTSTLNGFSAELAPEQLRRVRAADSVEGVSESYRVQLEPPRPSSAPDTQAWGLDRLDQPGLPLDGRYRPRDTGAGVTAYVLDTGIAPKHPEFGGRASVGYDATGGDGIDRMGHGTHVAGTIGSETYGVAKRAELVGVKVLGDDGSGTTADIIEGMDWVARHAQGPSVANMSLGGAKDPALNEAASSLVDSGVFLSVAAGNAGKDAADFSPASARGVFTTAASGPEDRSAEFTNFGGEVEGYAPGVGISSTVPGGGTQVYSGTSMASPHVAGAAALYLQSHSGAEPAETVRALENGATQDVIGNAPPGTESDLLRVPAL</sequence>
<name>A0A839E602_9PSEU</name>
<dbReference type="FunFam" id="3.40.50.200:FF:000014">
    <property type="entry name" value="Proteinase K"/>
    <property type="match status" value="1"/>
</dbReference>
<dbReference type="InterPro" id="IPR023828">
    <property type="entry name" value="Peptidase_S8_Ser-AS"/>
</dbReference>
<evidence type="ECO:0000259" key="9">
    <source>
        <dbReference type="Pfam" id="PF00082"/>
    </source>
</evidence>
<dbReference type="InterPro" id="IPR050131">
    <property type="entry name" value="Peptidase_S8_subtilisin-like"/>
</dbReference>
<feature type="active site" description="Charge relay system" evidence="5">
    <location>
        <position position="197"/>
    </location>
</feature>
<dbReference type="InterPro" id="IPR034193">
    <property type="entry name" value="PCSK9_ProteinaseK-like"/>
</dbReference>
<evidence type="ECO:0000256" key="5">
    <source>
        <dbReference type="PROSITE-ProRule" id="PRU01240"/>
    </source>
</evidence>
<protein>
    <submittedName>
        <fullName evidence="10">Subtilisin family serine protease</fullName>
    </submittedName>
</protein>
<dbReference type="PANTHER" id="PTHR43806:SF11">
    <property type="entry name" value="CEREVISIN-RELATED"/>
    <property type="match status" value="1"/>
</dbReference>
<dbReference type="PROSITE" id="PS00136">
    <property type="entry name" value="SUBTILASE_ASP"/>
    <property type="match status" value="1"/>
</dbReference>
<dbReference type="InterPro" id="IPR000209">
    <property type="entry name" value="Peptidase_S8/S53_dom"/>
</dbReference>
<dbReference type="PANTHER" id="PTHR43806">
    <property type="entry name" value="PEPTIDASE S8"/>
    <property type="match status" value="1"/>
</dbReference>
<dbReference type="Gene3D" id="3.30.70.80">
    <property type="entry name" value="Peptidase S8 propeptide/proteinase inhibitor I9"/>
    <property type="match status" value="1"/>
</dbReference>
<accession>A0A839E602</accession>
<dbReference type="PROSITE" id="PS00137">
    <property type="entry name" value="SUBTILASE_HIS"/>
    <property type="match status" value="1"/>
</dbReference>
<dbReference type="Pfam" id="PF00082">
    <property type="entry name" value="Peptidase_S8"/>
    <property type="match status" value="1"/>
</dbReference>
<dbReference type="PROSITE" id="PS00138">
    <property type="entry name" value="SUBTILASE_SER"/>
    <property type="match status" value="1"/>
</dbReference>
<dbReference type="InterPro" id="IPR037045">
    <property type="entry name" value="S8pro/Inhibitor_I9_sf"/>
</dbReference>
<evidence type="ECO:0000313" key="11">
    <source>
        <dbReference type="Proteomes" id="UP000569329"/>
    </source>
</evidence>
<evidence type="ECO:0000256" key="8">
    <source>
        <dbReference type="SAM" id="SignalP"/>
    </source>
</evidence>
<feature type="region of interest" description="Disordered" evidence="7">
    <location>
        <begin position="383"/>
        <end position="402"/>
    </location>
</feature>
<evidence type="ECO:0000256" key="7">
    <source>
        <dbReference type="SAM" id="MobiDB-lite"/>
    </source>
</evidence>
<dbReference type="SUPFAM" id="SSF54897">
    <property type="entry name" value="Protease propeptides/inhibitors"/>
    <property type="match status" value="1"/>
</dbReference>
<feature type="region of interest" description="Disordered" evidence="7">
    <location>
        <begin position="39"/>
        <end position="58"/>
    </location>
</feature>
<feature type="region of interest" description="Disordered" evidence="7">
    <location>
        <begin position="115"/>
        <end position="140"/>
    </location>
</feature>